<dbReference type="GO" id="GO:0006357">
    <property type="term" value="P:regulation of transcription by RNA polymerase II"/>
    <property type="evidence" value="ECO:0007669"/>
    <property type="project" value="TreeGrafter"/>
</dbReference>
<evidence type="ECO:0000256" key="6">
    <source>
        <dbReference type="ARBA" id="ARBA00022833"/>
    </source>
</evidence>
<feature type="zinc finger region" description="C4-type" evidence="12">
    <location>
        <begin position="285"/>
        <end position="302"/>
    </location>
</feature>
<comment type="subcellular location">
    <subcellularLocation>
        <location evidence="1 11">Nucleus</location>
    </subcellularLocation>
</comment>
<dbReference type="PANTHER" id="PTHR12695:SF2">
    <property type="entry name" value="GENERAL TRANSCRIPTION FACTOR IIH SUBUNIT 2-RELATED"/>
    <property type="match status" value="1"/>
</dbReference>
<dbReference type="GO" id="GO:0006351">
    <property type="term" value="P:DNA-templated transcription"/>
    <property type="evidence" value="ECO:0007669"/>
    <property type="project" value="InterPro"/>
</dbReference>
<protein>
    <recommendedName>
        <fullName evidence="11">General transcription factor IIH subunit</fullName>
    </recommendedName>
</protein>
<evidence type="ECO:0000313" key="15">
    <source>
        <dbReference type="RefSeq" id="XP_018021967.1"/>
    </source>
</evidence>
<evidence type="ECO:0000256" key="1">
    <source>
        <dbReference type="ARBA" id="ARBA00004123"/>
    </source>
</evidence>
<evidence type="ECO:0000256" key="10">
    <source>
        <dbReference type="ARBA" id="ARBA00023242"/>
    </source>
</evidence>
<dbReference type="OMA" id="INWVEVP"/>
<dbReference type="Gene3D" id="3.40.50.410">
    <property type="entry name" value="von Willebrand factor, type A domain"/>
    <property type="match status" value="1"/>
</dbReference>
<dbReference type="OrthoDB" id="284275at2759"/>
<gene>
    <name evidence="15" type="primary">LOC108678131</name>
</gene>
<evidence type="ECO:0000256" key="7">
    <source>
        <dbReference type="ARBA" id="ARBA00023015"/>
    </source>
</evidence>
<dbReference type="InterPro" id="IPR012170">
    <property type="entry name" value="TFIIH_SSL1/p44"/>
</dbReference>
<evidence type="ECO:0000256" key="9">
    <source>
        <dbReference type="ARBA" id="ARBA00023204"/>
    </source>
</evidence>
<dbReference type="SMART" id="SM01047">
    <property type="entry name" value="C1_4"/>
    <property type="match status" value="1"/>
</dbReference>
<dbReference type="PIRSF" id="PIRSF015919">
    <property type="entry name" value="TFIIH_SSL1"/>
    <property type="match status" value="1"/>
</dbReference>
<dbReference type="PROSITE" id="PS00028">
    <property type="entry name" value="ZINC_FINGER_C2H2_1"/>
    <property type="match status" value="1"/>
</dbReference>
<dbReference type="Pfam" id="PF07975">
    <property type="entry name" value="C1_4"/>
    <property type="match status" value="1"/>
</dbReference>
<dbReference type="KEGG" id="hazt:108678131"/>
<dbReference type="GO" id="GO:0008270">
    <property type="term" value="F:zinc ion binding"/>
    <property type="evidence" value="ECO:0007669"/>
    <property type="project" value="UniProtKB-UniRule"/>
</dbReference>
<evidence type="ECO:0000259" key="13">
    <source>
        <dbReference type="PROSITE" id="PS50234"/>
    </source>
</evidence>
<dbReference type="RefSeq" id="XP_018021967.1">
    <property type="nucleotide sequence ID" value="XM_018166478.2"/>
</dbReference>
<feature type="domain" description="VWFA" evidence="13">
    <location>
        <begin position="61"/>
        <end position="237"/>
    </location>
</feature>
<dbReference type="InterPro" id="IPR013083">
    <property type="entry name" value="Znf_RING/FYVE/PHD"/>
</dbReference>
<dbReference type="GeneID" id="108678131"/>
<dbReference type="Pfam" id="PF04056">
    <property type="entry name" value="Ssl1"/>
    <property type="match status" value="1"/>
</dbReference>
<keyword evidence="10 11" id="KW-0539">Nucleus</keyword>
<dbReference type="Proteomes" id="UP000694843">
    <property type="component" value="Unplaced"/>
</dbReference>
<dbReference type="InterPro" id="IPR004595">
    <property type="entry name" value="TFIIH_C1-like_dom"/>
</dbReference>
<evidence type="ECO:0000256" key="5">
    <source>
        <dbReference type="ARBA" id="ARBA00022771"/>
    </source>
</evidence>
<comment type="similarity">
    <text evidence="2 11">Belongs to the GTF2H2 family.</text>
</comment>
<keyword evidence="6 11" id="KW-0862">Zinc</keyword>
<organism evidence="14 15">
    <name type="scientific">Hyalella azteca</name>
    <name type="common">Amphipod</name>
    <dbReference type="NCBI Taxonomy" id="294128"/>
    <lineage>
        <taxon>Eukaryota</taxon>
        <taxon>Metazoa</taxon>
        <taxon>Ecdysozoa</taxon>
        <taxon>Arthropoda</taxon>
        <taxon>Crustacea</taxon>
        <taxon>Multicrustacea</taxon>
        <taxon>Malacostraca</taxon>
        <taxon>Eumalacostraca</taxon>
        <taxon>Peracarida</taxon>
        <taxon>Amphipoda</taxon>
        <taxon>Senticaudata</taxon>
        <taxon>Talitrida</taxon>
        <taxon>Talitroidea</taxon>
        <taxon>Hyalellidae</taxon>
        <taxon>Hyalella</taxon>
    </lineage>
</organism>
<dbReference type="CDD" id="cd01453">
    <property type="entry name" value="vWA_transcription_factor_IIH_type"/>
    <property type="match status" value="1"/>
</dbReference>
<keyword evidence="9" id="KW-0234">DNA repair</keyword>
<dbReference type="InterPro" id="IPR013087">
    <property type="entry name" value="Znf_C2H2_type"/>
</dbReference>
<dbReference type="SMART" id="SM00327">
    <property type="entry name" value="VWA"/>
    <property type="match status" value="1"/>
</dbReference>
<dbReference type="InterPro" id="IPR046349">
    <property type="entry name" value="C1-like_sf"/>
</dbReference>
<keyword evidence="8 11" id="KW-0804">Transcription</keyword>
<keyword evidence="14" id="KW-1185">Reference proteome</keyword>
<evidence type="ECO:0000256" key="12">
    <source>
        <dbReference type="PIRSR" id="PIRSR015919-1"/>
    </source>
</evidence>
<keyword evidence="3 11" id="KW-0479">Metal-binding</keyword>
<dbReference type="AlphaFoldDB" id="A0A8B7P820"/>
<accession>A0A8B7P820</accession>
<dbReference type="CTD" id="40509"/>
<keyword evidence="7 11" id="KW-0805">Transcription regulation</keyword>
<dbReference type="PANTHER" id="PTHR12695">
    <property type="entry name" value="GENERAL TRANSCRIPTION FACTOR IIH SUBUNIT 2"/>
    <property type="match status" value="1"/>
</dbReference>
<dbReference type="PROSITE" id="PS50234">
    <property type="entry name" value="VWFA"/>
    <property type="match status" value="1"/>
</dbReference>
<evidence type="ECO:0000256" key="11">
    <source>
        <dbReference type="PIRNR" id="PIRNR015919"/>
    </source>
</evidence>
<evidence type="ECO:0000313" key="14">
    <source>
        <dbReference type="Proteomes" id="UP000694843"/>
    </source>
</evidence>
<sequence length="388" mass="43725">MDEEDPKEYRWESGYEKTWEAVTEDTAGRIESSVTDMVLRSKRKRMLARQEAGVRLGIMRHVFIVLDMSSAMNEQDLKPTRHHCLVKILQEFVPEFHEQNPISQLGLIITHNKIAKKFTDLSNNPLKHLENLTKLLEVPCRGEPSLQNSLELAVSSLCHLPPHTSREVLILYAALTTCDPGEISQTIQKVHANNIRVSVVGLAAELHICKLLSSTTGGTFSVCLNDLHLRELVRDQLEPPPAAASMDHTLIKVGFPHQVTANAKPAMCMCHLDDFPSLSTRGYYCPQCNAKYCDLPAECRVCGLMLVTAPHLARSYRHLFPLKQFVEEEYSADLAPNCYGCFKLFDKDGFDKHVYRCSSCKQLFCVDCDIFLHDTVHTCPGCASNPHF</sequence>
<evidence type="ECO:0000256" key="8">
    <source>
        <dbReference type="ARBA" id="ARBA00023163"/>
    </source>
</evidence>
<evidence type="ECO:0000256" key="2">
    <source>
        <dbReference type="ARBA" id="ARBA00006092"/>
    </source>
</evidence>
<dbReference type="NCBIfam" id="TIGR00622">
    <property type="entry name" value="ssl1"/>
    <property type="match status" value="1"/>
</dbReference>
<dbReference type="FunFam" id="3.40.50.410:FF:000015">
    <property type="entry name" value="General transcription factor IIH subunit 2"/>
    <property type="match status" value="1"/>
</dbReference>
<evidence type="ECO:0000256" key="4">
    <source>
        <dbReference type="ARBA" id="ARBA00022763"/>
    </source>
</evidence>
<dbReference type="SUPFAM" id="SSF57889">
    <property type="entry name" value="Cysteine-rich domain"/>
    <property type="match status" value="1"/>
</dbReference>
<dbReference type="InterPro" id="IPR007198">
    <property type="entry name" value="Ssl1-like"/>
</dbReference>
<proteinExistence type="inferred from homology"/>
<dbReference type="Gene3D" id="3.30.40.10">
    <property type="entry name" value="Zinc/RING finger domain, C3HC4 (zinc finger)"/>
    <property type="match status" value="1"/>
</dbReference>
<dbReference type="InterPro" id="IPR002035">
    <property type="entry name" value="VWF_A"/>
</dbReference>
<dbReference type="InterPro" id="IPR036465">
    <property type="entry name" value="vWFA_dom_sf"/>
</dbReference>
<evidence type="ECO:0000256" key="3">
    <source>
        <dbReference type="ARBA" id="ARBA00022723"/>
    </source>
</evidence>
<keyword evidence="4" id="KW-0227">DNA damage</keyword>
<name>A0A8B7P820_HYAAZ</name>
<dbReference type="GO" id="GO:0006289">
    <property type="term" value="P:nucleotide-excision repair"/>
    <property type="evidence" value="ECO:0007669"/>
    <property type="project" value="UniProtKB-UniRule"/>
</dbReference>
<keyword evidence="5" id="KW-0863">Zinc-finger</keyword>
<dbReference type="SUPFAM" id="SSF53300">
    <property type="entry name" value="vWA-like"/>
    <property type="match status" value="1"/>
</dbReference>
<dbReference type="GO" id="GO:0005675">
    <property type="term" value="C:transcription factor TFIIH holo complex"/>
    <property type="evidence" value="ECO:0007669"/>
    <property type="project" value="UniProtKB-UniRule"/>
</dbReference>
<reference evidence="15" key="1">
    <citation type="submission" date="2025-08" db="UniProtKB">
        <authorList>
            <consortium name="RefSeq"/>
        </authorList>
    </citation>
    <scope>IDENTIFICATION</scope>
    <source>
        <tissue evidence="15">Whole organism</tissue>
    </source>
</reference>
<dbReference type="GO" id="GO:0000439">
    <property type="term" value="C:transcription factor TFIIH core complex"/>
    <property type="evidence" value="ECO:0007669"/>
    <property type="project" value="InterPro"/>
</dbReference>